<evidence type="ECO:0000256" key="3">
    <source>
        <dbReference type="ARBA" id="ARBA00022692"/>
    </source>
</evidence>
<evidence type="ECO:0000256" key="5">
    <source>
        <dbReference type="ARBA" id="ARBA00023136"/>
    </source>
</evidence>
<dbReference type="GO" id="GO:0140359">
    <property type="term" value="F:ABC-type transporter activity"/>
    <property type="evidence" value="ECO:0007669"/>
    <property type="project" value="InterPro"/>
</dbReference>
<evidence type="ECO:0000256" key="6">
    <source>
        <dbReference type="SAM" id="Phobius"/>
    </source>
</evidence>
<keyword evidence="4 6" id="KW-1133">Transmembrane helix</keyword>
<accession>A0A9E8K1H2</accession>
<dbReference type="EMBL" id="OP765584">
    <property type="protein sequence ID" value="UZT29311.1"/>
    <property type="molecule type" value="Genomic_DNA"/>
</dbReference>
<evidence type="ECO:0000259" key="7">
    <source>
        <dbReference type="PROSITE" id="PS50929"/>
    </source>
</evidence>
<keyword evidence="3 6" id="KW-0812">Transmembrane</keyword>
<evidence type="ECO:0000313" key="8">
    <source>
        <dbReference type="EMBL" id="UZT29311.1"/>
    </source>
</evidence>
<feature type="domain" description="ABC transmembrane type-1" evidence="7">
    <location>
        <begin position="54"/>
        <end position="305"/>
    </location>
</feature>
<dbReference type="InterPro" id="IPR036640">
    <property type="entry name" value="ABC1_TM_sf"/>
</dbReference>
<protein>
    <submittedName>
        <fullName evidence="8">Iron-sulfur clusters transporter</fullName>
    </submittedName>
</protein>
<dbReference type="PANTHER" id="PTHR24221">
    <property type="entry name" value="ATP-BINDING CASSETTE SUB-FAMILY B"/>
    <property type="match status" value="1"/>
</dbReference>
<dbReference type="Pfam" id="PF00664">
    <property type="entry name" value="ABC_membrane"/>
    <property type="match status" value="1"/>
</dbReference>
<keyword evidence="2" id="KW-0813">Transport</keyword>
<name>A0A9E8K1H2_9VIRU</name>
<reference evidence="8" key="1">
    <citation type="submission" date="2022-11" db="EMBL/GenBank/DDBJ databases">
        <title>Genomics discovery of giant fungal viruses from subsurface oceanic crustal fluids.</title>
        <authorList>
            <person name="Bhattacharjee A.S."/>
            <person name="Schulz F."/>
            <person name="Woyke T."/>
            <person name="Orcutt B.N."/>
            <person name="Matinez Martinez J."/>
        </authorList>
    </citation>
    <scope>NUCLEOTIDE SEQUENCE</scope>
    <source>
        <strain evidence="8">VSAG8.JdFR</strain>
    </source>
</reference>
<feature type="transmembrane region" description="Helical" evidence="6">
    <location>
        <begin position="200"/>
        <end position="219"/>
    </location>
</feature>
<feature type="transmembrane region" description="Helical" evidence="6">
    <location>
        <begin position="169"/>
        <end position="188"/>
    </location>
</feature>
<dbReference type="CDD" id="cd18582">
    <property type="entry name" value="ABC_6TM_ATM1_ABCB7"/>
    <property type="match status" value="1"/>
</dbReference>
<dbReference type="GO" id="GO:0005524">
    <property type="term" value="F:ATP binding"/>
    <property type="evidence" value="ECO:0007669"/>
    <property type="project" value="InterPro"/>
</dbReference>
<dbReference type="SUPFAM" id="SSF90123">
    <property type="entry name" value="ABC transporter transmembrane region"/>
    <property type="match status" value="1"/>
</dbReference>
<dbReference type="PANTHER" id="PTHR24221:SF402">
    <property type="entry name" value="IRON-SULFUR CLUSTERS TRANSPORTER ABCB7, MITOCHONDRIAL"/>
    <property type="match status" value="1"/>
</dbReference>
<keyword evidence="5 6" id="KW-0472">Membrane</keyword>
<organism evidence="8">
    <name type="scientific">Nucleocytoviricota sp</name>
    <dbReference type="NCBI Taxonomy" id="2809609"/>
    <lineage>
        <taxon>Viruses</taxon>
        <taxon>Varidnaviria</taxon>
        <taxon>Bamfordvirae</taxon>
        <taxon>Nucleocytoviricota</taxon>
    </lineage>
</organism>
<evidence type="ECO:0000256" key="4">
    <source>
        <dbReference type="ARBA" id="ARBA00022989"/>
    </source>
</evidence>
<comment type="subcellular location">
    <subcellularLocation>
        <location evidence="1">Membrane</location>
        <topology evidence="1">Multi-pass membrane protein</topology>
    </subcellularLocation>
</comment>
<dbReference type="GO" id="GO:0016020">
    <property type="term" value="C:membrane"/>
    <property type="evidence" value="ECO:0007669"/>
    <property type="project" value="UniProtKB-SubCell"/>
</dbReference>
<evidence type="ECO:0000256" key="1">
    <source>
        <dbReference type="ARBA" id="ARBA00004141"/>
    </source>
</evidence>
<proteinExistence type="predicted"/>
<evidence type="ECO:0000256" key="2">
    <source>
        <dbReference type="ARBA" id="ARBA00022448"/>
    </source>
</evidence>
<dbReference type="PROSITE" id="PS50929">
    <property type="entry name" value="ABC_TM1F"/>
    <property type="match status" value="1"/>
</dbReference>
<dbReference type="Gene3D" id="1.20.1560.10">
    <property type="entry name" value="ABC transporter type 1, transmembrane domain"/>
    <property type="match status" value="1"/>
</dbReference>
<sequence>MNKLISKSTKFNLITKISNNTIYKVANHIYNNNSSLDKIKIGGSLGMIVTSKYLNVQVPIYLKEIVDNINNNLISNENISNNFINNNIFNEVNENTLYLIFAYGTVRSTSYGLHELRNIIFGNVSDNTVRNISKKTFLNILDRDIDFHQNKKIGGLTKTLDRGNKGMRYLFNSIVFNIFPLTLEIGFVTNILLNNYDSKFTYLTLGTIGIYSIYTISLTQWRTKFIKNRINYENECSANLTDSLINYDTIKYFNNEIFEGNNYENAIKKFQDENLKVIKSLGLLNFGQNAIFSISLSLSLYLCIN</sequence>
<dbReference type="InterPro" id="IPR011527">
    <property type="entry name" value="ABC1_TM_dom"/>
</dbReference>
<dbReference type="InterPro" id="IPR039421">
    <property type="entry name" value="Type_1_exporter"/>
</dbReference>